<evidence type="ECO:0000313" key="5">
    <source>
        <dbReference type="Proteomes" id="UP000076532"/>
    </source>
</evidence>
<evidence type="ECO:0000313" key="4">
    <source>
        <dbReference type="EMBL" id="KZP17185.1"/>
    </source>
</evidence>
<proteinExistence type="predicted"/>
<keyword evidence="2" id="KW-0812">Transmembrane</keyword>
<feature type="region of interest" description="Disordered" evidence="1">
    <location>
        <begin position="1"/>
        <end position="27"/>
    </location>
</feature>
<feature type="transmembrane region" description="Helical" evidence="2">
    <location>
        <begin position="261"/>
        <end position="288"/>
    </location>
</feature>
<dbReference type="InterPro" id="IPR045340">
    <property type="entry name" value="DUF6533"/>
</dbReference>
<dbReference type="Pfam" id="PF20151">
    <property type="entry name" value="DUF6533"/>
    <property type="match status" value="1"/>
</dbReference>
<evidence type="ECO:0000259" key="3">
    <source>
        <dbReference type="Pfam" id="PF20151"/>
    </source>
</evidence>
<feature type="transmembrane region" description="Helical" evidence="2">
    <location>
        <begin position="347"/>
        <end position="367"/>
    </location>
</feature>
<feature type="non-terminal residue" evidence="4">
    <location>
        <position position="406"/>
    </location>
</feature>
<evidence type="ECO:0000256" key="2">
    <source>
        <dbReference type="SAM" id="Phobius"/>
    </source>
</evidence>
<accession>A0A166FUT6</accession>
<organism evidence="4 5">
    <name type="scientific">Athelia psychrophila</name>
    <dbReference type="NCBI Taxonomy" id="1759441"/>
    <lineage>
        <taxon>Eukaryota</taxon>
        <taxon>Fungi</taxon>
        <taxon>Dikarya</taxon>
        <taxon>Basidiomycota</taxon>
        <taxon>Agaricomycotina</taxon>
        <taxon>Agaricomycetes</taxon>
        <taxon>Agaricomycetidae</taxon>
        <taxon>Atheliales</taxon>
        <taxon>Atheliaceae</taxon>
        <taxon>Athelia</taxon>
    </lineage>
</organism>
<protein>
    <recommendedName>
        <fullName evidence="3">DUF6533 domain-containing protein</fullName>
    </recommendedName>
</protein>
<dbReference type="EMBL" id="KV417585">
    <property type="protein sequence ID" value="KZP17185.1"/>
    <property type="molecule type" value="Genomic_DNA"/>
</dbReference>
<keyword evidence="5" id="KW-1185">Reference proteome</keyword>
<keyword evidence="2" id="KW-0472">Membrane</keyword>
<dbReference type="Proteomes" id="UP000076532">
    <property type="component" value="Unassembled WGS sequence"/>
</dbReference>
<sequence>MRSATAPLRSAEDKIFPKTAQENGPLSAASCNGRVDIVWSLLDPGFREQGTTMHCKHSADVSAQGAHAYFGHALDAASPKAKEQLSGGNTGLRLQPRHIEIVRLSIVRGVDTKARGRSPDVDIARWEDSPSDKMDRTAREAEAPSNAFMRLSTSNRHAALALLVYDMLLRFDKERSFVWGTNFRSTPIQWTFLFIRYFSLAATISIVVLGHTTDNLLTFGSHGLCAGYFVLHAMAGQLLLTAVHLVLMSRVRMLYAKNRRIVDAVFAFLLLAEAATMIRACVVTLPYFQFGPHCVALSPADDAISYGVIMVVLQSTIISLTLLKYFQTTQKVRHHIAILSHLMRDGTWAFVVIVTGQIMTIVFYVRYGSVGYALMQTWLVALLSCVGCRLIVNLHELGRGDVLDTE</sequence>
<name>A0A166FUT6_9AGAM</name>
<feature type="domain" description="DUF6533" evidence="3">
    <location>
        <begin position="158"/>
        <end position="200"/>
    </location>
</feature>
<reference evidence="4 5" key="1">
    <citation type="journal article" date="2016" name="Mol. Biol. Evol.">
        <title>Comparative Genomics of Early-Diverging Mushroom-Forming Fungi Provides Insights into the Origins of Lignocellulose Decay Capabilities.</title>
        <authorList>
            <person name="Nagy L.G."/>
            <person name="Riley R."/>
            <person name="Tritt A."/>
            <person name="Adam C."/>
            <person name="Daum C."/>
            <person name="Floudas D."/>
            <person name="Sun H."/>
            <person name="Yadav J.S."/>
            <person name="Pangilinan J."/>
            <person name="Larsson K.H."/>
            <person name="Matsuura K."/>
            <person name="Barry K."/>
            <person name="Labutti K."/>
            <person name="Kuo R."/>
            <person name="Ohm R.A."/>
            <person name="Bhattacharya S.S."/>
            <person name="Shirouzu T."/>
            <person name="Yoshinaga Y."/>
            <person name="Martin F.M."/>
            <person name="Grigoriev I.V."/>
            <person name="Hibbett D.S."/>
        </authorList>
    </citation>
    <scope>NUCLEOTIDE SEQUENCE [LARGE SCALE GENOMIC DNA]</scope>
    <source>
        <strain evidence="4 5">CBS 109695</strain>
    </source>
</reference>
<gene>
    <name evidence="4" type="ORF">FIBSPDRAFT_1047006</name>
</gene>
<evidence type="ECO:0000256" key="1">
    <source>
        <dbReference type="SAM" id="MobiDB-lite"/>
    </source>
</evidence>
<feature type="transmembrane region" description="Helical" evidence="2">
    <location>
        <begin position="303"/>
        <end position="326"/>
    </location>
</feature>
<dbReference type="AlphaFoldDB" id="A0A166FUT6"/>
<feature type="transmembrane region" description="Helical" evidence="2">
    <location>
        <begin position="229"/>
        <end position="249"/>
    </location>
</feature>
<feature type="transmembrane region" description="Helical" evidence="2">
    <location>
        <begin position="190"/>
        <end position="209"/>
    </location>
</feature>
<keyword evidence="2" id="KW-1133">Transmembrane helix</keyword>
<feature type="transmembrane region" description="Helical" evidence="2">
    <location>
        <begin position="373"/>
        <end position="392"/>
    </location>
</feature>